<evidence type="ECO:0000256" key="1">
    <source>
        <dbReference type="ARBA" id="ARBA00004141"/>
    </source>
</evidence>
<name>A0AA44ZQ80_PSEA5</name>
<dbReference type="GO" id="GO:0004252">
    <property type="term" value="F:serine-type endopeptidase activity"/>
    <property type="evidence" value="ECO:0007669"/>
    <property type="project" value="InterPro"/>
</dbReference>
<keyword evidence="10" id="KW-0645">Protease</keyword>
<dbReference type="InterPro" id="IPR022764">
    <property type="entry name" value="Peptidase_S54_rhomboid_dom"/>
</dbReference>
<sequence length="371" mass="37116">MVNGRPDDSGSGTPGEPEGGPGSPGPAGTPYYPAPPGYPQPQWPPPGAPGGPPWAGPGAPYGGAADGGATHGIPHGGRPPGGVPGAGSGAGAVCVRHPDRPTGLACSRCDRPACPDCLRPAPVGQHCVDCLAEGARTTPRRRNVAGASRTGKPVIVPGLIVANVVVYVLTAVTAGSVMSNFRSPLFDAGGLVPLLVADGEYWRIITSGFLHIGPLHLAFNMYALWIIGREVETVLGRARFVAVYGVSMLGGAAAVMLFSSPVGATAGASGAVFGLMGALFVLLRRLKLPTGQVVAVIAINAVISLSIQGISWQGHLGGLVFGAAVTAALVHLGTGSPQRRRTQLLAVSGLAVLALVLIGVRAAGLLAAAGV</sequence>
<feature type="compositionally biased region" description="Gly residues" evidence="7">
    <location>
        <begin position="59"/>
        <end position="89"/>
    </location>
</feature>
<comment type="caution">
    <text evidence="10">The sequence shown here is derived from an EMBL/GenBank/DDBJ whole genome shotgun (WGS) entry which is preliminary data.</text>
</comment>
<feature type="transmembrane region" description="Helical" evidence="8">
    <location>
        <begin position="240"/>
        <end position="258"/>
    </location>
</feature>
<proteinExistence type="inferred from homology"/>
<evidence type="ECO:0000313" key="11">
    <source>
        <dbReference type="Proteomes" id="UP000232453"/>
    </source>
</evidence>
<feature type="transmembrane region" description="Helical" evidence="8">
    <location>
        <begin position="316"/>
        <end position="332"/>
    </location>
</feature>
<evidence type="ECO:0000256" key="5">
    <source>
        <dbReference type="ARBA" id="ARBA00022989"/>
    </source>
</evidence>
<evidence type="ECO:0000259" key="9">
    <source>
        <dbReference type="Pfam" id="PF01694"/>
    </source>
</evidence>
<feature type="region of interest" description="Disordered" evidence="7">
    <location>
        <begin position="1"/>
        <end position="89"/>
    </location>
</feature>
<dbReference type="InterPro" id="IPR050925">
    <property type="entry name" value="Rhomboid_protease_S54"/>
</dbReference>
<feature type="compositionally biased region" description="Pro residues" evidence="7">
    <location>
        <begin position="32"/>
        <end position="55"/>
    </location>
</feature>
<organism evidence="10 11">
    <name type="scientific">Pseudonocardia alni</name>
    <name type="common">Amycolata alni</name>
    <dbReference type="NCBI Taxonomy" id="33907"/>
    <lineage>
        <taxon>Bacteria</taxon>
        <taxon>Bacillati</taxon>
        <taxon>Actinomycetota</taxon>
        <taxon>Actinomycetes</taxon>
        <taxon>Pseudonocardiales</taxon>
        <taxon>Pseudonocardiaceae</taxon>
        <taxon>Pseudonocardia</taxon>
    </lineage>
</organism>
<comment type="subcellular location">
    <subcellularLocation>
        <location evidence="1">Membrane</location>
        <topology evidence="1">Multi-pass membrane protein</topology>
    </subcellularLocation>
</comment>
<comment type="similarity">
    <text evidence="2">Belongs to the peptidase S54 family.</text>
</comment>
<dbReference type="GO" id="GO:0016020">
    <property type="term" value="C:membrane"/>
    <property type="evidence" value="ECO:0007669"/>
    <property type="project" value="UniProtKB-SubCell"/>
</dbReference>
<gene>
    <name evidence="10" type="ORF">ATL51_3383</name>
</gene>
<evidence type="ECO:0000256" key="6">
    <source>
        <dbReference type="ARBA" id="ARBA00023136"/>
    </source>
</evidence>
<keyword evidence="4" id="KW-0378">Hydrolase</keyword>
<protein>
    <submittedName>
        <fullName evidence="10">Membrane associated rhomboid family serine protease</fullName>
    </submittedName>
</protein>
<accession>A0AA44ZQ80</accession>
<evidence type="ECO:0000313" key="10">
    <source>
        <dbReference type="EMBL" id="PKB31687.1"/>
    </source>
</evidence>
<dbReference type="InterPro" id="IPR035952">
    <property type="entry name" value="Rhomboid-like_sf"/>
</dbReference>
<keyword evidence="6 8" id="KW-0472">Membrane</keyword>
<dbReference type="PANTHER" id="PTHR43731">
    <property type="entry name" value="RHOMBOID PROTEASE"/>
    <property type="match status" value="1"/>
</dbReference>
<dbReference type="Gene3D" id="1.20.1540.10">
    <property type="entry name" value="Rhomboid-like"/>
    <property type="match status" value="1"/>
</dbReference>
<dbReference type="PANTHER" id="PTHR43731:SF14">
    <property type="entry name" value="PRESENILIN-ASSOCIATED RHOMBOID-LIKE PROTEIN, MITOCHONDRIAL"/>
    <property type="match status" value="1"/>
</dbReference>
<evidence type="ECO:0000256" key="3">
    <source>
        <dbReference type="ARBA" id="ARBA00022692"/>
    </source>
</evidence>
<dbReference type="Pfam" id="PF01694">
    <property type="entry name" value="Rhomboid"/>
    <property type="match status" value="1"/>
</dbReference>
<reference evidence="10 11" key="1">
    <citation type="submission" date="2017-11" db="EMBL/GenBank/DDBJ databases">
        <title>Sequencing the genomes of 1000 actinobacteria strains.</title>
        <authorList>
            <person name="Klenk H.-P."/>
        </authorList>
    </citation>
    <scope>NUCLEOTIDE SEQUENCE [LARGE SCALE GENOMIC DNA]</scope>
    <source>
        <strain evidence="10 11">DSM 44104</strain>
    </source>
</reference>
<evidence type="ECO:0000256" key="7">
    <source>
        <dbReference type="SAM" id="MobiDB-lite"/>
    </source>
</evidence>
<feature type="transmembrane region" description="Helical" evidence="8">
    <location>
        <begin position="159"/>
        <end position="181"/>
    </location>
</feature>
<feature type="transmembrane region" description="Helical" evidence="8">
    <location>
        <begin position="264"/>
        <end position="283"/>
    </location>
</feature>
<evidence type="ECO:0000256" key="8">
    <source>
        <dbReference type="SAM" id="Phobius"/>
    </source>
</evidence>
<evidence type="ECO:0000256" key="2">
    <source>
        <dbReference type="ARBA" id="ARBA00009045"/>
    </source>
</evidence>
<keyword evidence="5 8" id="KW-1133">Transmembrane helix</keyword>
<keyword evidence="3 8" id="KW-0812">Transmembrane</keyword>
<dbReference type="GO" id="GO:0006508">
    <property type="term" value="P:proteolysis"/>
    <property type="evidence" value="ECO:0007669"/>
    <property type="project" value="UniProtKB-KW"/>
</dbReference>
<dbReference type="EMBL" id="PHUJ01000003">
    <property type="protein sequence ID" value="PKB31687.1"/>
    <property type="molecule type" value="Genomic_DNA"/>
</dbReference>
<feature type="transmembrane region" description="Helical" evidence="8">
    <location>
        <begin position="201"/>
        <end position="228"/>
    </location>
</feature>
<feature type="transmembrane region" description="Helical" evidence="8">
    <location>
        <begin position="344"/>
        <end position="369"/>
    </location>
</feature>
<feature type="domain" description="Peptidase S54 rhomboid" evidence="9">
    <location>
        <begin position="199"/>
        <end position="330"/>
    </location>
</feature>
<evidence type="ECO:0000256" key="4">
    <source>
        <dbReference type="ARBA" id="ARBA00022801"/>
    </source>
</evidence>
<dbReference type="AlphaFoldDB" id="A0AA44ZQ80"/>
<feature type="transmembrane region" description="Helical" evidence="8">
    <location>
        <begin position="290"/>
        <end position="310"/>
    </location>
</feature>
<dbReference type="SUPFAM" id="SSF57845">
    <property type="entry name" value="B-box zinc-binding domain"/>
    <property type="match status" value="1"/>
</dbReference>
<dbReference type="Proteomes" id="UP000232453">
    <property type="component" value="Unassembled WGS sequence"/>
</dbReference>
<dbReference type="CDD" id="cd19756">
    <property type="entry name" value="Bbox2"/>
    <property type="match status" value="1"/>
</dbReference>
<dbReference type="SUPFAM" id="SSF144091">
    <property type="entry name" value="Rhomboid-like"/>
    <property type="match status" value="1"/>
</dbReference>